<evidence type="ECO:0000256" key="1">
    <source>
        <dbReference type="SAM" id="MobiDB-lite"/>
    </source>
</evidence>
<evidence type="ECO:0000313" key="3">
    <source>
        <dbReference type="EMBL" id="SDQ47299.1"/>
    </source>
</evidence>
<keyword evidence="4" id="KW-1185">Reference proteome</keyword>
<protein>
    <submittedName>
        <fullName evidence="3">Heat induced stress protein YflT</fullName>
    </submittedName>
</protein>
<dbReference type="InterPro" id="IPR025889">
    <property type="entry name" value="GSP17M-like_dom"/>
</dbReference>
<dbReference type="Proteomes" id="UP000199481">
    <property type="component" value="Unassembled WGS sequence"/>
</dbReference>
<sequence>MVKNFKGAYQSVEEAAAQVEHLITEGYQPEDITVVTHKENKGTIESLTIAEVDPILNKQNKSVWDRVRDTFNEAEDTNPLKKYKLDPAITQRYNTAIRNGGYVIITEESETNKTNQNLTRNPVKEKKDPTISTIGEVSVSVKGKIPEGGTKIPTVDGIPLKETDGTFGGNHPTDNPSMPSTPGTDQQRDSRVDQ</sequence>
<evidence type="ECO:0000259" key="2">
    <source>
        <dbReference type="Pfam" id="PF11181"/>
    </source>
</evidence>
<proteinExistence type="predicted"/>
<dbReference type="EMBL" id="FNJW01000008">
    <property type="protein sequence ID" value="SDQ47299.1"/>
    <property type="molecule type" value="Genomic_DNA"/>
</dbReference>
<dbReference type="RefSeq" id="WP_176944126.1">
    <property type="nucleotide sequence ID" value="NZ_FNJW01000008.1"/>
</dbReference>
<feature type="compositionally biased region" description="Polar residues" evidence="1">
    <location>
        <begin position="172"/>
        <end position="185"/>
    </location>
</feature>
<gene>
    <name evidence="3" type="ORF">SAMN04487752_2441</name>
</gene>
<name>A0A1H1B5U2_9LACT</name>
<dbReference type="Pfam" id="PF11181">
    <property type="entry name" value="YflT"/>
    <property type="match status" value="1"/>
</dbReference>
<accession>A0A1H1B5U2</accession>
<feature type="region of interest" description="Disordered" evidence="1">
    <location>
        <begin position="143"/>
        <end position="194"/>
    </location>
</feature>
<reference evidence="4" key="1">
    <citation type="submission" date="2016-10" db="EMBL/GenBank/DDBJ databases">
        <authorList>
            <person name="Varghese N."/>
            <person name="Submissions S."/>
        </authorList>
    </citation>
    <scope>NUCLEOTIDE SEQUENCE [LARGE SCALE GENOMIC DNA]</scope>
    <source>
        <strain evidence="4">MPL-11</strain>
    </source>
</reference>
<dbReference type="AlphaFoldDB" id="A0A1H1B5U2"/>
<organism evidence="3 4">
    <name type="scientific">Carnobacterium viridans</name>
    <dbReference type="NCBI Taxonomy" id="174587"/>
    <lineage>
        <taxon>Bacteria</taxon>
        <taxon>Bacillati</taxon>
        <taxon>Bacillota</taxon>
        <taxon>Bacilli</taxon>
        <taxon>Lactobacillales</taxon>
        <taxon>Carnobacteriaceae</taxon>
        <taxon>Carnobacterium</taxon>
    </lineage>
</organism>
<evidence type="ECO:0000313" key="4">
    <source>
        <dbReference type="Proteomes" id="UP000199481"/>
    </source>
</evidence>
<feature type="domain" description="General stress protein 17M-like" evidence="2">
    <location>
        <begin position="7"/>
        <end position="99"/>
    </location>
</feature>